<evidence type="ECO:0000313" key="1">
    <source>
        <dbReference type="EMBL" id="KAK8498106.1"/>
    </source>
</evidence>
<comment type="caution">
    <text evidence="1">The sequence shown here is derived from an EMBL/GenBank/DDBJ whole genome shotgun (WGS) entry which is preliminary data.</text>
</comment>
<keyword evidence="2" id="KW-1185">Reference proteome</keyword>
<protein>
    <submittedName>
        <fullName evidence="1">Uncharacterized protein</fullName>
    </submittedName>
</protein>
<reference evidence="1 2" key="1">
    <citation type="journal article" date="2024" name="G3 (Bethesda)">
        <title>Genome assembly of Hibiscus sabdariffa L. provides insights into metabolisms of medicinal natural products.</title>
        <authorList>
            <person name="Kim T."/>
        </authorList>
    </citation>
    <scope>NUCLEOTIDE SEQUENCE [LARGE SCALE GENOMIC DNA]</scope>
    <source>
        <strain evidence="1">TK-2024</strain>
        <tissue evidence="1">Old leaves</tissue>
    </source>
</reference>
<proteinExistence type="predicted"/>
<gene>
    <name evidence="1" type="ORF">V6N12_025752</name>
</gene>
<dbReference type="EMBL" id="JBBPBM010000279">
    <property type="protein sequence ID" value="KAK8498106.1"/>
    <property type="molecule type" value="Genomic_DNA"/>
</dbReference>
<evidence type="ECO:0000313" key="2">
    <source>
        <dbReference type="Proteomes" id="UP001472677"/>
    </source>
</evidence>
<dbReference type="Proteomes" id="UP001472677">
    <property type="component" value="Unassembled WGS sequence"/>
</dbReference>
<accession>A0ABR2AWR1</accession>
<name>A0ABR2AWR1_9ROSI</name>
<organism evidence="1 2">
    <name type="scientific">Hibiscus sabdariffa</name>
    <name type="common">roselle</name>
    <dbReference type="NCBI Taxonomy" id="183260"/>
    <lineage>
        <taxon>Eukaryota</taxon>
        <taxon>Viridiplantae</taxon>
        <taxon>Streptophyta</taxon>
        <taxon>Embryophyta</taxon>
        <taxon>Tracheophyta</taxon>
        <taxon>Spermatophyta</taxon>
        <taxon>Magnoliopsida</taxon>
        <taxon>eudicotyledons</taxon>
        <taxon>Gunneridae</taxon>
        <taxon>Pentapetalae</taxon>
        <taxon>rosids</taxon>
        <taxon>malvids</taxon>
        <taxon>Malvales</taxon>
        <taxon>Malvaceae</taxon>
        <taxon>Malvoideae</taxon>
        <taxon>Hibiscus</taxon>
    </lineage>
</organism>
<sequence length="168" mass="18400">MEGSQTSAEYEGCDSDTLELEGDSCINTAIKEHALLGKLKDLKQVFKTIGEGSKIVENELQVRHDSPKSSELTRQSDLAKGCQILEPLQKSDIILGSSKDPVYQGILAEWSPKTRTVYQIKTNSLVLSGGQSLWNRSLALSNQFVNDPTVNKGKQILESSEGEEKESG</sequence>